<dbReference type="AlphaFoldDB" id="A0A7X1NX17"/>
<dbReference type="RefSeq" id="WP_152871376.1">
    <property type="nucleotide sequence ID" value="NZ_WBSL01000004.1"/>
</dbReference>
<sequence length="139" mass="15123">MTRLLTLATLLLLTLVSGAGALKLRVFDPELQLNLGYGESSGGRMTVQLVRNYSGPVVLLFSRSEDERNEGLFLNLQPRYLGTLKAGQLTVEVGNTEQTLTRFLSGLKLSLTLQPVSQSFTLPGLRTTLTEKTAPEGGR</sequence>
<dbReference type="Proteomes" id="UP000484842">
    <property type="component" value="Unassembled WGS sequence"/>
</dbReference>
<comment type="caution">
    <text evidence="1">The sequence shown here is derived from an EMBL/GenBank/DDBJ whole genome shotgun (WGS) entry which is preliminary data.</text>
</comment>
<gene>
    <name evidence="1" type="ORF">F8S09_10110</name>
</gene>
<proteinExistence type="predicted"/>
<accession>A0A7X1NX17</accession>
<keyword evidence="2" id="KW-1185">Reference proteome</keyword>
<organism evidence="1 2">
    <name type="scientific">Deinococcus terrestris</name>
    <dbReference type="NCBI Taxonomy" id="2651870"/>
    <lineage>
        <taxon>Bacteria</taxon>
        <taxon>Thermotogati</taxon>
        <taxon>Deinococcota</taxon>
        <taxon>Deinococci</taxon>
        <taxon>Deinococcales</taxon>
        <taxon>Deinococcaceae</taxon>
        <taxon>Deinococcus</taxon>
    </lineage>
</organism>
<evidence type="ECO:0000313" key="2">
    <source>
        <dbReference type="Proteomes" id="UP000484842"/>
    </source>
</evidence>
<dbReference type="EMBL" id="WBSL01000004">
    <property type="protein sequence ID" value="MPY67039.1"/>
    <property type="molecule type" value="Genomic_DNA"/>
</dbReference>
<protein>
    <submittedName>
        <fullName evidence="1">Uncharacterized protein</fullName>
    </submittedName>
</protein>
<name>A0A7X1NX17_9DEIO</name>
<reference evidence="1 2" key="1">
    <citation type="submission" date="2019-10" db="EMBL/GenBank/DDBJ databases">
        <title>Deinococcus sp. isolated from soil.</title>
        <authorList>
            <person name="Li Y."/>
            <person name="Wang J."/>
        </authorList>
    </citation>
    <scope>NUCLEOTIDE SEQUENCE [LARGE SCALE GENOMIC DNA]</scope>
    <source>
        <strain evidence="1 2">SDU3-2</strain>
    </source>
</reference>
<evidence type="ECO:0000313" key="1">
    <source>
        <dbReference type="EMBL" id="MPY67039.1"/>
    </source>
</evidence>